<dbReference type="GO" id="GO:0032259">
    <property type="term" value="P:methylation"/>
    <property type="evidence" value="ECO:0007669"/>
    <property type="project" value="UniProtKB-KW"/>
</dbReference>
<name>A0A0P1I8U9_9RHOB</name>
<keyword evidence="1 4" id="KW-0489">Methyltransferase</keyword>
<evidence type="ECO:0000256" key="2">
    <source>
        <dbReference type="ARBA" id="ARBA00022679"/>
    </source>
</evidence>
<protein>
    <submittedName>
        <fullName evidence="4">Magnesium-protoporphyrin O-methyltransferase</fullName>
        <ecNumber evidence="4">2.1.1.11</ecNumber>
    </submittedName>
</protein>
<dbReference type="GeneID" id="83879300"/>
<dbReference type="SUPFAM" id="SSF53335">
    <property type="entry name" value="S-adenosyl-L-methionine-dependent methyltransferases"/>
    <property type="match status" value="1"/>
</dbReference>
<reference evidence="5" key="1">
    <citation type="submission" date="2015-09" db="EMBL/GenBank/DDBJ databases">
        <authorList>
            <person name="Rodrigo-Torres Lidia"/>
            <person name="Arahal R.David."/>
        </authorList>
    </citation>
    <scope>NUCLEOTIDE SEQUENCE [LARGE SCALE GENOMIC DNA]</scope>
    <source>
        <strain evidence="5">CECT 7735</strain>
    </source>
</reference>
<proteinExistence type="predicted"/>
<dbReference type="Gene3D" id="3.40.50.150">
    <property type="entry name" value="Vaccinia Virus protein VP39"/>
    <property type="match status" value="1"/>
</dbReference>
<sequence length="196" mass="20873">MSDHETIAVYNAQAAEYAAMTESDARDKQLAAFIKALPAGGTVLDLGCGPGHCAEEMARHGLNAIAMDMSAEMVALAAARPGVKAQQGAFADLQDEAFYDGVWANFSLLHAPRADMPLHLAAILKALKPNGIFHVGLKTGTGEARDRLGRFYTYYEEDELLDLLRSAGLTPTKINRGRGTGLEGSVSDWITVAAHG</sequence>
<organism evidence="4 5">
    <name type="scientific">Shimia thalassica</name>
    <dbReference type="NCBI Taxonomy" id="1715693"/>
    <lineage>
        <taxon>Bacteria</taxon>
        <taxon>Pseudomonadati</taxon>
        <taxon>Pseudomonadota</taxon>
        <taxon>Alphaproteobacteria</taxon>
        <taxon>Rhodobacterales</taxon>
        <taxon>Roseobacteraceae</taxon>
    </lineage>
</organism>
<dbReference type="EMBL" id="CYTW01000001">
    <property type="protein sequence ID" value="CUJ82875.1"/>
    <property type="molecule type" value="Genomic_DNA"/>
</dbReference>
<keyword evidence="5" id="KW-1185">Reference proteome</keyword>
<dbReference type="STRING" id="1715693.PH7735_00201"/>
<dbReference type="InterPro" id="IPR041698">
    <property type="entry name" value="Methyltransf_25"/>
</dbReference>
<dbReference type="Proteomes" id="UP000051870">
    <property type="component" value="Unassembled WGS sequence"/>
</dbReference>
<dbReference type="GO" id="GO:0046406">
    <property type="term" value="F:magnesium protoporphyrin IX methyltransferase activity"/>
    <property type="evidence" value="ECO:0007669"/>
    <property type="project" value="UniProtKB-EC"/>
</dbReference>
<dbReference type="Pfam" id="PF13649">
    <property type="entry name" value="Methyltransf_25"/>
    <property type="match status" value="1"/>
</dbReference>
<gene>
    <name evidence="4" type="primary">bchM</name>
    <name evidence="4" type="ORF">PH7735_00201</name>
</gene>
<dbReference type="RefSeq" id="WP_058309478.1">
    <property type="nucleotide sequence ID" value="NZ_CYTW01000001.1"/>
</dbReference>
<dbReference type="InterPro" id="IPR029063">
    <property type="entry name" value="SAM-dependent_MTases_sf"/>
</dbReference>
<evidence type="ECO:0000256" key="1">
    <source>
        <dbReference type="ARBA" id="ARBA00022603"/>
    </source>
</evidence>
<keyword evidence="2 4" id="KW-0808">Transferase</keyword>
<accession>A0A0P1I8U9</accession>
<evidence type="ECO:0000259" key="3">
    <source>
        <dbReference type="Pfam" id="PF13649"/>
    </source>
</evidence>
<dbReference type="CDD" id="cd02440">
    <property type="entry name" value="AdoMet_MTases"/>
    <property type="match status" value="1"/>
</dbReference>
<dbReference type="EC" id="2.1.1.11" evidence="4"/>
<feature type="domain" description="Methyltransferase" evidence="3">
    <location>
        <begin position="43"/>
        <end position="131"/>
    </location>
</feature>
<dbReference type="AlphaFoldDB" id="A0A0P1I8U9"/>
<evidence type="ECO:0000313" key="5">
    <source>
        <dbReference type="Proteomes" id="UP000051870"/>
    </source>
</evidence>
<dbReference type="PANTHER" id="PTHR43861">
    <property type="entry name" value="TRANS-ACONITATE 2-METHYLTRANSFERASE-RELATED"/>
    <property type="match status" value="1"/>
</dbReference>
<evidence type="ECO:0000313" key="4">
    <source>
        <dbReference type="EMBL" id="CUJ82875.1"/>
    </source>
</evidence>
<dbReference type="PANTHER" id="PTHR43861:SF1">
    <property type="entry name" value="TRANS-ACONITATE 2-METHYLTRANSFERASE"/>
    <property type="match status" value="1"/>
</dbReference>